<dbReference type="GO" id="GO:0005509">
    <property type="term" value="F:calcium ion binding"/>
    <property type="evidence" value="ECO:0007669"/>
    <property type="project" value="InterPro"/>
</dbReference>
<evidence type="ECO:0000256" key="2">
    <source>
        <dbReference type="ARBA" id="ARBA00022837"/>
    </source>
</evidence>
<dbReference type="InterPro" id="IPR002048">
    <property type="entry name" value="EF_hand_dom"/>
</dbReference>
<evidence type="ECO:0000256" key="1">
    <source>
        <dbReference type="ARBA" id="ARBA00022737"/>
    </source>
</evidence>
<gene>
    <name evidence="5" type="ORF">FVE85_6909</name>
</gene>
<evidence type="ECO:0000256" key="3">
    <source>
        <dbReference type="SAM" id="MobiDB-lite"/>
    </source>
</evidence>
<evidence type="ECO:0000259" key="4">
    <source>
        <dbReference type="PROSITE" id="PS50222"/>
    </source>
</evidence>
<dbReference type="PANTHER" id="PTHR23048">
    <property type="entry name" value="MYOSIN LIGHT CHAIN 1, 3"/>
    <property type="match status" value="1"/>
</dbReference>
<dbReference type="InterPro" id="IPR011992">
    <property type="entry name" value="EF-hand-dom_pair"/>
</dbReference>
<dbReference type="PROSITE" id="PS50222">
    <property type="entry name" value="EF_HAND_2"/>
    <property type="match status" value="2"/>
</dbReference>
<dbReference type="GO" id="GO:0016460">
    <property type="term" value="C:myosin II complex"/>
    <property type="evidence" value="ECO:0007669"/>
    <property type="project" value="TreeGrafter"/>
</dbReference>
<keyword evidence="1" id="KW-0677">Repeat</keyword>
<feature type="compositionally biased region" description="Low complexity" evidence="3">
    <location>
        <begin position="236"/>
        <end position="248"/>
    </location>
</feature>
<dbReference type="PANTHER" id="PTHR23048:SF0">
    <property type="entry name" value="CALMODULIN LIKE 3"/>
    <property type="match status" value="1"/>
</dbReference>
<feature type="compositionally biased region" description="Gly residues" evidence="3">
    <location>
        <begin position="249"/>
        <end position="263"/>
    </location>
</feature>
<reference evidence="6" key="1">
    <citation type="journal article" date="2019" name="Nat. Commun.">
        <title>Expansion of phycobilisome linker gene families in mesophilic red algae.</title>
        <authorList>
            <person name="Lee J."/>
            <person name="Kim D."/>
            <person name="Bhattacharya D."/>
            <person name="Yoon H.S."/>
        </authorList>
    </citation>
    <scope>NUCLEOTIDE SEQUENCE [LARGE SCALE GENOMIC DNA]</scope>
    <source>
        <strain evidence="6">CCMP 1328</strain>
    </source>
</reference>
<evidence type="ECO:0000313" key="5">
    <source>
        <dbReference type="EMBL" id="KAA8499324.1"/>
    </source>
</evidence>
<dbReference type="SUPFAM" id="SSF47473">
    <property type="entry name" value="EF-hand"/>
    <property type="match status" value="1"/>
</dbReference>
<dbReference type="CDD" id="cd00051">
    <property type="entry name" value="EFh"/>
    <property type="match status" value="1"/>
</dbReference>
<dbReference type="AlphaFoldDB" id="A0A5J4Z8L3"/>
<dbReference type="Pfam" id="PF13499">
    <property type="entry name" value="EF-hand_7"/>
    <property type="match status" value="1"/>
</dbReference>
<keyword evidence="2" id="KW-0106">Calcium</keyword>
<dbReference type="PROSITE" id="PS00018">
    <property type="entry name" value="EF_HAND_1"/>
    <property type="match status" value="2"/>
</dbReference>
<dbReference type="EMBL" id="VRMN01000001">
    <property type="protein sequence ID" value="KAA8499324.1"/>
    <property type="molecule type" value="Genomic_DNA"/>
</dbReference>
<organism evidence="5 6">
    <name type="scientific">Porphyridium purpureum</name>
    <name type="common">Red alga</name>
    <name type="synonym">Porphyridium cruentum</name>
    <dbReference type="NCBI Taxonomy" id="35688"/>
    <lineage>
        <taxon>Eukaryota</taxon>
        <taxon>Rhodophyta</taxon>
        <taxon>Bangiophyceae</taxon>
        <taxon>Porphyridiales</taxon>
        <taxon>Porphyridiaceae</taxon>
        <taxon>Porphyridium</taxon>
    </lineage>
</organism>
<feature type="domain" description="EF-hand" evidence="4">
    <location>
        <begin position="402"/>
        <end position="437"/>
    </location>
</feature>
<comment type="caution">
    <text evidence="5">The sequence shown here is derived from an EMBL/GenBank/DDBJ whole genome shotgun (WGS) entry which is preliminary data.</text>
</comment>
<evidence type="ECO:0000313" key="6">
    <source>
        <dbReference type="Proteomes" id="UP000324585"/>
    </source>
</evidence>
<sequence>MHEIEAGDIKHPRSRLGSILWKPWGPVHCVIVSSPEHAAGHFHASSLTYKGAGTPPCPSLGSLLSSLKSARLKRAALLYTSPLPLSSLAGLRSLVPSLEAFAQATGSKASPQLHDCGEDVCLSLPPLSIVQASQLRTFQRLISFSWQTAYAVGCVVTCSESAVMDPREALEEGADDIVPSDSTPNTVELSPHLSPDAAALQKQNEPGAHVLRRVDFDVKPKEEALEHSGMANTSQSHAGNSSSAVAGSSAGGKGVGGSKGGIHGRPATKRFEFKSNPSKKRYEVAEAMPRARRAAFSDSRIEWYRKMFDLHAKDGVISKRKLERLLAELNEPAWLMDSLIQRVDPERSNSITFDDFLEMLAYGQLSQHEDLAEAFKVFDLDNSGELSMDEWKYILCDLGEGMTEEEAEEVFRIIDSDSSGAISVAEFIRVVEACLNETG</sequence>
<dbReference type="Proteomes" id="UP000324585">
    <property type="component" value="Unassembled WGS sequence"/>
</dbReference>
<dbReference type="InterPro" id="IPR018247">
    <property type="entry name" value="EF_Hand_1_Ca_BS"/>
</dbReference>
<dbReference type="InterPro" id="IPR050230">
    <property type="entry name" value="CALM/Myosin/TropC-like"/>
</dbReference>
<keyword evidence="6" id="KW-1185">Reference proteome</keyword>
<accession>A0A5J4Z8L3</accession>
<proteinExistence type="predicted"/>
<dbReference type="Gene3D" id="1.10.238.10">
    <property type="entry name" value="EF-hand"/>
    <property type="match status" value="1"/>
</dbReference>
<name>A0A5J4Z8L3_PORPP</name>
<feature type="region of interest" description="Disordered" evidence="3">
    <location>
        <begin position="223"/>
        <end position="275"/>
    </location>
</feature>
<dbReference type="OrthoDB" id="435273at2759"/>
<dbReference type="SMART" id="SM00054">
    <property type="entry name" value="EFh"/>
    <property type="match status" value="3"/>
</dbReference>
<protein>
    <submittedName>
        <fullName evidence="5">Calmodulin-3</fullName>
    </submittedName>
</protein>
<feature type="domain" description="EF-hand" evidence="4">
    <location>
        <begin position="366"/>
        <end position="401"/>
    </location>
</feature>
<dbReference type="FunFam" id="1.10.238.10:FF:000001">
    <property type="entry name" value="Calmodulin 1"/>
    <property type="match status" value="1"/>
</dbReference>